<proteinExistence type="predicted"/>
<organism evidence="1 2">
    <name type="scientific">Ovis ammon polii x Ovis aries</name>
    <dbReference type="NCBI Taxonomy" id="2918886"/>
    <lineage>
        <taxon>Eukaryota</taxon>
        <taxon>Metazoa</taxon>
        <taxon>Chordata</taxon>
        <taxon>Craniata</taxon>
        <taxon>Vertebrata</taxon>
        <taxon>Euteleostomi</taxon>
        <taxon>Mammalia</taxon>
        <taxon>Eutheria</taxon>
        <taxon>Laurasiatheria</taxon>
        <taxon>Artiodactyla</taxon>
        <taxon>Ruminantia</taxon>
        <taxon>Pecora</taxon>
        <taxon>Bovidae</taxon>
        <taxon>Caprinae</taxon>
        <taxon>Ovis</taxon>
    </lineage>
</organism>
<protein>
    <submittedName>
        <fullName evidence="1">Uncharacterized protein</fullName>
    </submittedName>
</protein>
<accession>A0ACB9VE41</accession>
<evidence type="ECO:0000313" key="2">
    <source>
        <dbReference type="Proteomes" id="UP001057279"/>
    </source>
</evidence>
<comment type="caution">
    <text evidence="1">The sequence shown here is derived from an EMBL/GenBank/DDBJ whole genome shotgun (WGS) entry which is preliminary data.</text>
</comment>
<name>A0ACB9VE41_9CETA</name>
<sequence length="440" mass="47402">MKLLSMLGSHVQADMDEAASSTCRMESDSEGLGHGPRDPAFVCPGLHDVWAAEGQVRLEALRGPEVPEDEDGFQDLVPEFRSIFAQTKQEDGFNTSPCCRLSGALVSCSSKAGGHLWPPPSKSPASTDLAMQNERSQVIRGSLQISSPPDLTLDEVPPSQACWEPKAPEMKALLLPIALSLLAALRAQDPPSCPLEPQKIAGTWYVKAIVTDGDLPKETRSRKVSPVTVTALGGGDLELSFTFRGFILTADTRWDKCVHSRMKGPLTFLWVVLAVHSTGKQDGGKKHMYILELPVEGHCVLYCEGQRQGKPVRVGKLIGRNPDVNPEALEAFKKFAQRKGLSLEDIFTPEQTGCSPEESPEALRTFEEFVERKGLNKTEMVSPSHVGQVAGTWHSEAVAASNISLPDAESTPAPAVQEPDPGSVSDAGSQPGPKAQTLPD</sequence>
<dbReference type="EMBL" id="CM043028">
    <property type="protein sequence ID" value="KAI4587700.1"/>
    <property type="molecule type" value="Genomic_DNA"/>
</dbReference>
<evidence type="ECO:0000313" key="1">
    <source>
        <dbReference type="EMBL" id="KAI4587700.1"/>
    </source>
</evidence>
<gene>
    <name evidence="1" type="ORF">MJG53_005487</name>
</gene>
<reference evidence="1" key="1">
    <citation type="submission" date="2022-03" db="EMBL/GenBank/DDBJ databases">
        <title>Genomic analyses of argali, domestic sheep and their hybrids provide insights into chromosomal evolution, heterosis and genetic basis of agronomic traits.</title>
        <authorList>
            <person name="Li M."/>
        </authorList>
    </citation>
    <scope>NUCLEOTIDE SEQUENCE</scope>
    <source>
        <strain evidence="1">F1 hybrid</strain>
    </source>
</reference>
<dbReference type="Proteomes" id="UP001057279">
    <property type="component" value="Linkage Group LG03"/>
</dbReference>
<keyword evidence="2" id="KW-1185">Reference proteome</keyword>